<organism evidence="1 2">
    <name type="scientific">Liparis tanakae</name>
    <name type="common">Tanaka's snailfish</name>
    <dbReference type="NCBI Taxonomy" id="230148"/>
    <lineage>
        <taxon>Eukaryota</taxon>
        <taxon>Metazoa</taxon>
        <taxon>Chordata</taxon>
        <taxon>Craniata</taxon>
        <taxon>Vertebrata</taxon>
        <taxon>Euteleostomi</taxon>
        <taxon>Actinopterygii</taxon>
        <taxon>Neopterygii</taxon>
        <taxon>Teleostei</taxon>
        <taxon>Neoteleostei</taxon>
        <taxon>Acanthomorphata</taxon>
        <taxon>Eupercaria</taxon>
        <taxon>Perciformes</taxon>
        <taxon>Cottioidei</taxon>
        <taxon>Cottales</taxon>
        <taxon>Liparidae</taxon>
        <taxon>Liparis</taxon>
    </lineage>
</organism>
<reference evidence="1 2" key="1">
    <citation type="submission" date="2019-03" db="EMBL/GenBank/DDBJ databases">
        <title>First draft genome of Liparis tanakae, snailfish: a comprehensive survey of snailfish specific genes.</title>
        <authorList>
            <person name="Kim W."/>
            <person name="Song I."/>
            <person name="Jeong J.-H."/>
            <person name="Kim D."/>
            <person name="Kim S."/>
            <person name="Ryu S."/>
            <person name="Song J.Y."/>
            <person name="Lee S.K."/>
        </authorList>
    </citation>
    <scope>NUCLEOTIDE SEQUENCE [LARGE SCALE GENOMIC DNA]</scope>
    <source>
        <tissue evidence="1">Muscle</tissue>
    </source>
</reference>
<comment type="caution">
    <text evidence="1">The sequence shown here is derived from an EMBL/GenBank/DDBJ whole genome shotgun (WGS) entry which is preliminary data.</text>
</comment>
<evidence type="ECO:0000313" key="2">
    <source>
        <dbReference type="Proteomes" id="UP000314294"/>
    </source>
</evidence>
<evidence type="ECO:0000313" key="1">
    <source>
        <dbReference type="EMBL" id="TNN89226.1"/>
    </source>
</evidence>
<protein>
    <submittedName>
        <fullName evidence="1">Uncharacterized protein</fullName>
    </submittedName>
</protein>
<sequence>MQKEGCAVRSVKLPRLPSVLGARRRDSQQPKWELLVKSMKRLLAHNISITRQRSLAQSRIQGLGIRAVRRAPINAGSKKNI</sequence>
<keyword evidence="2" id="KW-1185">Reference proteome</keyword>
<dbReference type="Proteomes" id="UP000314294">
    <property type="component" value="Unassembled WGS sequence"/>
</dbReference>
<dbReference type="AlphaFoldDB" id="A0A4Z2JG49"/>
<proteinExistence type="predicted"/>
<name>A0A4Z2JG49_9TELE</name>
<dbReference type="EMBL" id="SRLO01000002">
    <property type="protein sequence ID" value="TNN89226.1"/>
    <property type="molecule type" value="Genomic_DNA"/>
</dbReference>
<accession>A0A4Z2JG49</accession>
<gene>
    <name evidence="1" type="ORF">EYF80_000514</name>
</gene>